<feature type="chain" id="PRO_5012994354" description="Cathepsin B-like cysteine proteinase" evidence="10">
    <location>
        <begin position="16"/>
        <end position="337"/>
    </location>
</feature>
<dbReference type="PROSITE" id="PS00640">
    <property type="entry name" value="THIOL_PROTEASE_ASN"/>
    <property type="match status" value="1"/>
</dbReference>
<dbReference type="Gene3D" id="3.90.70.10">
    <property type="entry name" value="Cysteine proteinases"/>
    <property type="match status" value="1"/>
</dbReference>
<accession>B6CPA2</accession>
<evidence type="ECO:0000256" key="10">
    <source>
        <dbReference type="SAM" id="SignalP"/>
    </source>
</evidence>
<dbReference type="MEROPS" id="C01.060"/>
<feature type="domain" description="Peptidase C1A papain C-terminal" evidence="11">
    <location>
        <begin position="86"/>
        <end position="333"/>
    </location>
</feature>
<keyword evidence="2" id="KW-0645">Protease</keyword>
<feature type="signal peptide" evidence="10">
    <location>
        <begin position="1"/>
        <end position="15"/>
    </location>
</feature>
<dbReference type="InterPro" id="IPR025660">
    <property type="entry name" value="Pept_his_AS"/>
</dbReference>
<comment type="function">
    <text evidence="8">Thiol protease. Has a role as a digestive enzyme.</text>
</comment>
<dbReference type="SMART" id="SM00645">
    <property type="entry name" value="Pept_C1"/>
    <property type="match status" value="1"/>
</dbReference>
<dbReference type="InterPro" id="IPR000169">
    <property type="entry name" value="Pept_cys_AS"/>
</dbReference>
<dbReference type="PANTHER" id="PTHR12411">
    <property type="entry name" value="CYSTEINE PROTEASE FAMILY C1-RELATED"/>
    <property type="match status" value="1"/>
</dbReference>
<dbReference type="InterPro" id="IPR000668">
    <property type="entry name" value="Peptidase_C1A_C"/>
</dbReference>
<keyword evidence="3 10" id="KW-0732">Signal</keyword>
<comment type="similarity">
    <text evidence="1">Belongs to the peptidase C1 family.</text>
</comment>
<protein>
    <recommendedName>
        <fullName evidence="9">Cathepsin B-like cysteine proteinase</fullName>
    </recommendedName>
</protein>
<name>B6CPA2_MERMT</name>
<dbReference type="BRENDA" id="3.4.22.1">
    <property type="organism ID" value="3232"/>
</dbReference>
<dbReference type="GO" id="GO:0008234">
    <property type="term" value="F:cysteine-type peptidase activity"/>
    <property type="evidence" value="ECO:0007669"/>
    <property type="project" value="UniProtKB-KW"/>
</dbReference>
<dbReference type="FunFam" id="3.90.70.10:FF:000031">
    <property type="entry name" value="Cathepsin B"/>
    <property type="match status" value="1"/>
</dbReference>
<keyword evidence="6" id="KW-0865">Zymogen</keyword>
<proteinExistence type="evidence at transcript level"/>
<dbReference type="PROSITE" id="PS00639">
    <property type="entry name" value="THIOL_PROTEASE_HIS"/>
    <property type="match status" value="1"/>
</dbReference>
<evidence type="ECO:0000256" key="1">
    <source>
        <dbReference type="ARBA" id="ARBA00008455"/>
    </source>
</evidence>
<dbReference type="PRINTS" id="PR00705">
    <property type="entry name" value="PAPAIN"/>
</dbReference>
<reference evidence="12" key="1">
    <citation type="journal article" date="2008" name="Aquaculture">
        <title>Molecular cloning and functional analysis of cathepsin B in nutrient metabolism during larval development in Meretrix meretrix.</title>
        <authorList>
            <person name="Wang X."/>
            <person name="Liu B."/>
            <person name="Wang G."/>
            <person name="Tang B."/>
            <person name="Xiang J."/>
        </authorList>
    </citation>
    <scope>NUCLEOTIDE SEQUENCE</scope>
</reference>
<dbReference type="SUPFAM" id="SSF54001">
    <property type="entry name" value="Cysteine proteinases"/>
    <property type="match status" value="1"/>
</dbReference>
<dbReference type="InterPro" id="IPR013128">
    <property type="entry name" value="Peptidase_C1A"/>
</dbReference>
<dbReference type="Pfam" id="PF00112">
    <property type="entry name" value="Peptidase_C1"/>
    <property type="match status" value="1"/>
</dbReference>
<evidence type="ECO:0000256" key="8">
    <source>
        <dbReference type="ARBA" id="ARBA00055576"/>
    </source>
</evidence>
<sequence length="337" mass="37318">MKALLVLVFVGAAWSYRFDFHDDYFSEAFVNYHNSRDDVSWKATTENFKNVPYKGRMDYVKSLCGANPAPPEMKFPVKEIEVPKDLPDTFDARTQWPDCPSLKEVRDQGACGSCWAFGCVEAATDRLCIQSKGIVNAHLSAEDLTSCCRTCGNGCNGGFLEGAWNYLKRDGIVTGGPYNSHQGCLPYEIKACDHHVVGKLQPCKGDGPTPRCKKECESGYNNTYSKDEHHAKTVHAVEGVEQIMTEIMTNGPVEAAFTVYSDFPTYKSGVYEHKSGGPLGGHAIKTLGWGNEDGKDYWLVANSWNPDWGDNGFFKILRGRDECGIESNIVAGMMVLE</sequence>
<dbReference type="PROSITE" id="PS00139">
    <property type="entry name" value="THIOL_PROTEASE_CYS"/>
    <property type="match status" value="1"/>
</dbReference>
<evidence type="ECO:0000313" key="12">
    <source>
        <dbReference type="EMBL" id="ACB38229.1"/>
    </source>
</evidence>
<evidence type="ECO:0000256" key="9">
    <source>
        <dbReference type="ARBA" id="ARBA00073107"/>
    </source>
</evidence>
<evidence type="ECO:0000256" key="3">
    <source>
        <dbReference type="ARBA" id="ARBA00022729"/>
    </source>
</evidence>
<dbReference type="InterPro" id="IPR025661">
    <property type="entry name" value="Pept_asp_AS"/>
</dbReference>
<evidence type="ECO:0000256" key="5">
    <source>
        <dbReference type="ARBA" id="ARBA00022807"/>
    </source>
</evidence>
<keyword evidence="4 12" id="KW-0378">Hydrolase</keyword>
<dbReference type="InterPro" id="IPR038765">
    <property type="entry name" value="Papain-like_cys_pep_sf"/>
</dbReference>
<evidence type="ECO:0000256" key="6">
    <source>
        <dbReference type="ARBA" id="ARBA00023145"/>
    </source>
</evidence>
<dbReference type="AlphaFoldDB" id="B6CPA2"/>
<evidence type="ECO:0000259" key="11">
    <source>
        <dbReference type="SMART" id="SM00645"/>
    </source>
</evidence>
<keyword evidence="5" id="KW-0788">Thiol protease</keyword>
<keyword evidence="7" id="KW-1015">Disulfide bond</keyword>
<organism evidence="12">
    <name type="scientific">Meretrix meretrix</name>
    <name type="common">Asiatic hard clam</name>
    <name type="synonym">Venus meretrix</name>
    <dbReference type="NCBI Taxonomy" id="291251"/>
    <lineage>
        <taxon>Eukaryota</taxon>
        <taxon>Metazoa</taxon>
        <taxon>Spiralia</taxon>
        <taxon>Lophotrochozoa</taxon>
        <taxon>Mollusca</taxon>
        <taxon>Bivalvia</taxon>
        <taxon>Autobranchia</taxon>
        <taxon>Heteroconchia</taxon>
        <taxon>Euheterodonta</taxon>
        <taxon>Imparidentia</taxon>
        <taxon>Neoheterodontei</taxon>
        <taxon>Venerida</taxon>
        <taxon>Veneroidea</taxon>
        <taxon>Veneridae</taxon>
        <taxon>Meretrix</taxon>
    </lineage>
</organism>
<evidence type="ECO:0000256" key="7">
    <source>
        <dbReference type="ARBA" id="ARBA00023157"/>
    </source>
</evidence>
<dbReference type="EMBL" id="EU366145">
    <property type="protein sequence ID" value="ACB38229.1"/>
    <property type="molecule type" value="mRNA"/>
</dbReference>
<dbReference type="GO" id="GO:0006508">
    <property type="term" value="P:proteolysis"/>
    <property type="evidence" value="ECO:0007669"/>
    <property type="project" value="UniProtKB-KW"/>
</dbReference>
<evidence type="ECO:0000256" key="4">
    <source>
        <dbReference type="ARBA" id="ARBA00022801"/>
    </source>
</evidence>
<evidence type="ECO:0000256" key="2">
    <source>
        <dbReference type="ARBA" id="ARBA00022670"/>
    </source>
</evidence>
<dbReference type="CDD" id="cd02620">
    <property type="entry name" value="Peptidase_C1A_CathepsinB"/>
    <property type="match status" value="1"/>
</dbReference>